<dbReference type="EMBL" id="VOQF01000007">
    <property type="protein sequence ID" value="TXC90216.1"/>
    <property type="molecule type" value="Genomic_DNA"/>
</dbReference>
<dbReference type="InterPro" id="IPR024787">
    <property type="entry name" value="EcsC"/>
</dbReference>
<dbReference type="AlphaFoldDB" id="A0A5C6VZV9"/>
<dbReference type="Proteomes" id="UP000321363">
    <property type="component" value="Unassembled WGS sequence"/>
</dbReference>
<dbReference type="RefSeq" id="WP_146949317.1">
    <property type="nucleotide sequence ID" value="NZ_VOQF01000007.1"/>
</dbReference>
<organism evidence="1 2">
    <name type="scientific">Metabacillus litoralis</name>
    <dbReference type="NCBI Taxonomy" id="152268"/>
    <lineage>
        <taxon>Bacteria</taxon>
        <taxon>Bacillati</taxon>
        <taxon>Bacillota</taxon>
        <taxon>Bacilli</taxon>
        <taxon>Bacillales</taxon>
        <taxon>Bacillaceae</taxon>
        <taxon>Metabacillus</taxon>
    </lineage>
</organism>
<evidence type="ECO:0000313" key="2">
    <source>
        <dbReference type="Proteomes" id="UP000321363"/>
    </source>
</evidence>
<gene>
    <name evidence="1" type="ORF">FS935_14240</name>
</gene>
<dbReference type="PANTHER" id="PTHR41260:SF1">
    <property type="entry name" value="PROTEIN ECSC"/>
    <property type="match status" value="1"/>
</dbReference>
<protein>
    <submittedName>
        <fullName evidence="1">EcsC family protein</fullName>
    </submittedName>
</protein>
<name>A0A5C6VZV9_9BACI</name>
<proteinExistence type="predicted"/>
<dbReference type="PANTHER" id="PTHR41260">
    <property type="entry name" value="PROTEIN ECSC"/>
    <property type="match status" value="1"/>
</dbReference>
<evidence type="ECO:0000313" key="1">
    <source>
        <dbReference type="EMBL" id="TXC90216.1"/>
    </source>
</evidence>
<accession>A0A5C6VZV9</accession>
<comment type="caution">
    <text evidence="1">The sequence shown here is derived from an EMBL/GenBank/DDBJ whole genome shotgun (WGS) entry which is preliminary data.</text>
</comment>
<reference evidence="1 2" key="1">
    <citation type="journal article" date="2005" name="Int. J. Syst. Evol. Microbiol.">
        <title>Bacillus litoralis sp. nov., isolated from a tidal flat of the Yellow Sea in Korea.</title>
        <authorList>
            <person name="Yoon J.H."/>
            <person name="Oh T.K."/>
        </authorList>
    </citation>
    <scope>NUCLEOTIDE SEQUENCE [LARGE SCALE GENOMIC DNA]</scope>
    <source>
        <strain evidence="1 2">SW-211</strain>
    </source>
</reference>
<keyword evidence="2" id="KW-1185">Reference proteome</keyword>
<dbReference type="Pfam" id="PF12787">
    <property type="entry name" value="EcsC"/>
    <property type="match status" value="1"/>
</dbReference>
<dbReference type="OrthoDB" id="2040879at2"/>
<sequence length="285" mass="33206">MNESVREKAILAEITSWENDMQNDVRTDFQRTFNRWIDRNIEEIPKRTKTMILKKIDASFFNLHSFIQNSFIQQDAKQQILLSAKALNEDIFQINDLHKLSISQLHYLADLQTSKHRLYSFLQGGITGTGGILLTGADIPLQTILNLRAIQMISMCYGYEINNPYEMMTSLKLYHASLLPKHLQYKAWIELKQDIEEESVSYFYEGNEDLADPKSMEYILKQIAKLSVISIFKRKLIAGIPLVSMMIGAGANYQQTRHISDFANRFYQYRYITQKSTYFDGGYYE</sequence>